<evidence type="ECO:0000313" key="5">
    <source>
        <dbReference type="EMBL" id="MDA3625220.1"/>
    </source>
</evidence>
<dbReference type="PANTHER" id="PTHR30302">
    <property type="entry name" value="HYDROGENASE 1 MATURATION PROTEASE"/>
    <property type="match status" value="1"/>
</dbReference>
<evidence type="ECO:0000256" key="3">
    <source>
        <dbReference type="ARBA" id="ARBA00022750"/>
    </source>
</evidence>
<evidence type="ECO:0000256" key="2">
    <source>
        <dbReference type="ARBA" id="ARBA00022670"/>
    </source>
</evidence>
<keyword evidence="3" id="KW-0064">Aspartyl protease</keyword>
<dbReference type="SUPFAM" id="SSF53163">
    <property type="entry name" value="HybD-like"/>
    <property type="match status" value="1"/>
</dbReference>
<comment type="similarity">
    <text evidence="1">Belongs to the peptidase A31 family.</text>
</comment>
<protein>
    <submittedName>
        <fullName evidence="5">Hydrogenase maturation protease</fullName>
    </submittedName>
</protein>
<proteinExistence type="inferred from homology"/>
<dbReference type="RefSeq" id="WP_270947797.1">
    <property type="nucleotide sequence ID" value="NZ_JAQGLA010000007.1"/>
</dbReference>
<evidence type="ECO:0000313" key="6">
    <source>
        <dbReference type="Proteomes" id="UP001210380"/>
    </source>
</evidence>
<sequence length="165" mass="17283">MTRPLRILVAGVGNVFLGDDGFGVAVADRLALDPPAGVRVEDFGIRGVHLAYELMNGYDVLILVDAMARGAAPGTVSVVEPDLDAIEPSSGVEAHAMNPDQVLACCKGLGVRLNRVLVVGCEPEDCSYRWGLTDRIAASVDAGASTVRELVAGLVETWQKPAGRA</sequence>
<dbReference type="Pfam" id="PF01750">
    <property type="entry name" value="HycI"/>
    <property type="match status" value="1"/>
</dbReference>
<reference evidence="5 6" key="1">
    <citation type="submission" date="2022-11" db="EMBL/GenBank/DDBJ databases">
        <title>Draft genome sequence of Saccharopolyspora sp. WRP15-2 isolated from rhizosphere soils of wild rice in Thailand.</title>
        <authorList>
            <person name="Duangmal K."/>
            <person name="Kammanee S."/>
            <person name="Muangham S."/>
        </authorList>
    </citation>
    <scope>NUCLEOTIDE SEQUENCE [LARGE SCALE GENOMIC DNA]</scope>
    <source>
        <strain evidence="5 6">WRP15-2</strain>
    </source>
</reference>
<dbReference type="EMBL" id="JAQGLA010000007">
    <property type="protein sequence ID" value="MDA3625220.1"/>
    <property type="molecule type" value="Genomic_DNA"/>
</dbReference>
<name>A0ABT4UU32_9PSEU</name>
<dbReference type="PRINTS" id="PR00446">
    <property type="entry name" value="HYDRGNUPTAKE"/>
</dbReference>
<evidence type="ECO:0000256" key="4">
    <source>
        <dbReference type="ARBA" id="ARBA00022801"/>
    </source>
</evidence>
<evidence type="ECO:0000256" key="1">
    <source>
        <dbReference type="ARBA" id="ARBA00006814"/>
    </source>
</evidence>
<comment type="caution">
    <text evidence="5">The sequence shown here is derived from an EMBL/GenBank/DDBJ whole genome shotgun (WGS) entry which is preliminary data.</text>
</comment>
<dbReference type="GO" id="GO:0008233">
    <property type="term" value="F:peptidase activity"/>
    <property type="evidence" value="ECO:0007669"/>
    <property type="project" value="UniProtKB-KW"/>
</dbReference>
<dbReference type="InterPro" id="IPR000671">
    <property type="entry name" value="Peptidase_A31"/>
</dbReference>
<dbReference type="PANTHER" id="PTHR30302:SF1">
    <property type="entry name" value="HYDROGENASE 2 MATURATION PROTEASE"/>
    <property type="match status" value="1"/>
</dbReference>
<dbReference type="GO" id="GO:0006508">
    <property type="term" value="P:proteolysis"/>
    <property type="evidence" value="ECO:0007669"/>
    <property type="project" value="UniProtKB-KW"/>
</dbReference>
<dbReference type="InterPro" id="IPR023430">
    <property type="entry name" value="Pept_HybD-like_dom_sf"/>
</dbReference>
<dbReference type="NCBIfam" id="TIGR00072">
    <property type="entry name" value="hydrog_prot"/>
    <property type="match status" value="1"/>
</dbReference>
<keyword evidence="6" id="KW-1185">Reference proteome</keyword>
<organism evidence="5 6">
    <name type="scientific">Saccharopolyspora oryzae</name>
    <dbReference type="NCBI Taxonomy" id="2997343"/>
    <lineage>
        <taxon>Bacteria</taxon>
        <taxon>Bacillati</taxon>
        <taxon>Actinomycetota</taxon>
        <taxon>Actinomycetes</taxon>
        <taxon>Pseudonocardiales</taxon>
        <taxon>Pseudonocardiaceae</taxon>
        <taxon>Saccharopolyspora</taxon>
    </lineage>
</organism>
<dbReference type="Gene3D" id="3.40.50.1450">
    <property type="entry name" value="HybD-like"/>
    <property type="match status" value="1"/>
</dbReference>
<keyword evidence="4" id="KW-0378">Hydrolase</keyword>
<accession>A0ABT4UU32</accession>
<dbReference type="Proteomes" id="UP001210380">
    <property type="component" value="Unassembled WGS sequence"/>
</dbReference>
<keyword evidence="2 5" id="KW-0645">Protease</keyword>
<gene>
    <name evidence="5" type="ORF">OU415_07225</name>
</gene>